<proteinExistence type="predicted"/>
<dbReference type="AlphaFoldDB" id="J9GIH2"/>
<name>J9GIH2_9ZZZZ</name>
<reference evidence="1" key="1">
    <citation type="journal article" date="2012" name="PLoS ONE">
        <title>Gene sets for utilization of primary and secondary nutrition supplies in the distal gut of endangered iberian lynx.</title>
        <authorList>
            <person name="Alcaide M."/>
            <person name="Messina E."/>
            <person name="Richter M."/>
            <person name="Bargiela R."/>
            <person name="Peplies J."/>
            <person name="Huws S.A."/>
            <person name="Newbold C.J."/>
            <person name="Golyshin P.N."/>
            <person name="Simon M.A."/>
            <person name="Lopez G."/>
            <person name="Yakimov M.M."/>
            <person name="Ferrer M."/>
        </authorList>
    </citation>
    <scope>NUCLEOTIDE SEQUENCE</scope>
</reference>
<dbReference type="EMBL" id="AMCI01002831">
    <property type="protein sequence ID" value="EJX01753.1"/>
    <property type="molecule type" value="Genomic_DNA"/>
</dbReference>
<sequence length="39" mass="4795">MYRKKKRHTRCSFISNSNLTRLLFNRPIPLYISSFVSYR</sequence>
<comment type="caution">
    <text evidence="1">The sequence shown here is derived from an EMBL/GenBank/DDBJ whole genome shotgun (WGS) entry which is preliminary data.</text>
</comment>
<accession>J9GIH2</accession>
<organism evidence="1">
    <name type="scientific">gut metagenome</name>
    <dbReference type="NCBI Taxonomy" id="749906"/>
    <lineage>
        <taxon>unclassified sequences</taxon>
        <taxon>metagenomes</taxon>
        <taxon>organismal metagenomes</taxon>
    </lineage>
</organism>
<evidence type="ECO:0000313" key="1">
    <source>
        <dbReference type="EMBL" id="EJX01753.1"/>
    </source>
</evidence>
<gene>
    <name evidence="1" type="ORF">EVA_10137</name>
</gene>
<protein>
    <submittedName>
        <fullName evidence="1">Uncharacterized protein</fullName>
    </submittedName>
</protein>